<comment type="caution">
    <text evidence="2">The sequence shown here is derived from an EMBL/GenBank/DDBJ whole genome shotgun (WGS) entry which is preliminary data.</text>
</comment>
<name>A0A3N0VTD5_9FLAO</name>
<accession>A0A3N0VTD5</accession>
<dbReference type="EMBL" id="RJTX01000004">
    <property type="protein sequence ID" value="ROH96082.1"/>
    <property type="molecule type" value="Genomic_DNA"/>
</dbReference>
<reference evidence="3 5" key="2">
    <citation type="submission" date="2019-03" db="EMBL/GenBank/DDBJ databases">
        <title>Genomic Encyclopedia of Archaeal and Bacterial Type Strains, Phase II (KMG-II): from individual species to whole genera.</title>
        <authorList>
            <person name="Goeker M."/>
        </authorList>
    </citation>
    <scope>NUCLEOTIDE SEQUENCE [LARGE SCALE GENOMIC DNA]</scope>
    <source>
        <strain evidence="3 5">DSM 15235</strain>
    </source>
</reference>
<dbReference type="AlphaFoldDB" id="A0A3N0VTD5"/>
<organism evidence="2 4">
    <name type="scientific">Chryseobacterium daecheongense</name>
    <dbReference type="NCBI Taxonomy" id="192389"/>
    <lineage>
        <taxon>Bacteria</taxon>
        <taxon>Pseudomonadati</taxon>
        <taxon>Bacteroidota</taxon>
        <taxon>Flavobacteriia</taxon>
        <taxon>Flavobacteriales</taxon>
        <taxon>Weeksellaceae</taxon>
        <taxon>Chryseobacterium group</taxon>
        <taxon>Chryseobacterium</taxon>
    </lineage>
</organism>
<evidence type="ECO:0000313" key="4">
    <source>
        <dbReference type="Proteomes" id="UP000269375"/>
    </source>
</evidence>
<reference evidence="4" key="1">
    <citation type="submission" date="2018-11" db="EMBL/GenBank/DDBJ databases">
        <title>Proposal to divide the Flavobacteriaceae and reorganize its genera based on Amino Acid Identity values calculated from whole genome sequences.</title>
        <authorList>
            <person name="Nicholson A.C."/>
            <person name="Gulvik C.A."/>
            <person name="Whitney A.M."/>
            <person name="Humrighouse B.W."/>
            <person name="Bell M."/>
            <person name="Holmes B."/>
            <person name="Steigerwalt A."/>
            <person name="Villarma A."/>
            <person name="Sheth M."/>
            <person name="Batra D."/>
            <person name="Pryor J."/>
            <person name="Bernardet J.-F."/>
            <person name="Hugo C."/>
            <person name="Kampfer P."/>
            <person name="Newman J."/>
            <person name="Mcquiston J.R."/>
        </authorList>
    </citation>
    <scope>NUCLEOTIDE SEQUENCE [LARGE SCALE GENOMIC DNA]</scope>
    <source>
        <strain evidence="4">DSM 15235</strain>
    </source>
</reference>
<gene>
    <name evidence="3" type="ORF">BCF50_2645</name>
    <name evidence="2" type="ORF">EGI05_16360</name>
</gene>
<evidence type="ECO:0000313" key="5">
    <source>
        <dbReference type="Proteomes" id="UP000295709"/>
    </source>
</evidence>
<keyword evidence="1" id="KW-1133">Transmembrane helix</keyword>
<evidence type="ECO:0000313" key="3">
    <source>
        <dbReference type="EMBL" id="TDX91510.1"/>
    </source>
</evidence>
<proteinExistence type="predicted"/>
<keyword evidence="1" id="KW-0812">Transmembrane</keyword>
<protein>
    <recommendedName>
        <fullName evidence="6">Glycine zipper family protein</fullName>
    </recommendedName>
</protein>
<dbReference type="RefSeq" id="WP_123264092.1">
    <property type="nucleotide sequence ID" value="NZ_RJTX01000004.1"/>
</dbReference>
<keyword evidence="1" id="KW-0472">Membrane</keyword>
<evidence type="ECO:0000256" key="1">
    <source>
        <dbReference type="SAM" id="Phobius"/>
    </source>
</evidence>
<dbReference type="Proteomes" id="UP000295709">
    <property type="component" value="Unassembled WGS sequence"/>
</dbReference>
<evidence type="ECO:0008006" key="6">
    <source>
        <dbReference type="Google" id="ProtNLM"/>
    </source>
</evidence>
<keyword evidence="5" id="KW-1185">Reference proteome</keyword>
<sequence length="343" mass="38940">MRKIILFFLFSVSLCAQKIETETINLSKSIKDSKNSIKTFTVIDQRPNKEIGNVMYHKNQVNIAFANDAATDIKDWFYEDNKVRGKEDLVLLLENIEISEDKKEKYSIGKLAFKASTFIKKEDGYHFLYRMDTVATVSSRTTPYLAQSLAKKITIGLTDLLKSSYKSDSWSYAIPENELTNYASLIKNNLELYKGSELKEGAYKNFYRFFTQSPESGYNLITNEKGYVTKAVKGEEKIPLRQMYAYIFNGEAYKITPVGPIKIEKDEEGYFIFASRAELFPEYMGSGAMIGSMAGGLVGGLVGAVIDASIKKNRKANNPDLPKVYLNPFTGNYIFPEEEYKIK</sequence>
<dbReference type="EMBL" id="SOQW01000003">
    <property type="protein sequence ID" value="TDX91510.1"/>
    <property type="molecule type" value="Genomic_DNA"/>
</dbReference>
<feature type="transmembrane region" description="Helical" evidence="1">
    <location>
        <begin position="283"/>
        <end position="306"/>
    </location>
</feature>
<dbReference type="OrthoDB" id="1273001at2"/>
<evidence type="ECO:0000313" key="2">
    <source>
        <dbReference type="EMBL" id="ROH96082.1"/>
    </source>
</evidence>
<dbReference type="Proteomes" id="UP000269375">
    <property type="component" value="Unassembled WGS sequence"/>
</dbReference>